<sequence length="515" mass="58904">MSEFFQMPAKQSPYLRVNLNVGCLMDIPTGSPVKAINGQYLTNGGHNGSIIFVGPGNSYKSALADYVNQVAAFRAHHLSPGQKYDTENNTYIPGLEARLRRIVKPNEPDWFEGENPRWLVTEASLYKGDEWFKMAKDWMLSKKKQGASFKVDTPLINKNGKAIKILLPTFVSIDSISMFIVEAVQELYDKTDLGDAKQNMVAMNSGRFKKNMIDQLPDLLVGTNTYFTGTVHYGQAFQLDPYAPQHKPSQYSETGKKLKGVPENIMFLSTCMWLIKNVNKLHFKTDKNVQKYPLRDAGEDNNPDDLNIVTMQQWRCKTGPSGYHLEIIVSQKYGILENLTHFHFLRQHGMYGLTGEITGTDNFKDVSCVFLPEVKLSRTTVRSLLDENHRLSRAISICADMLQMSQYWAEHLRAIDKRLLELTPATLYEKVKQNGYSWDMILDTRYWYSLDDTAHEQLELSTLDIMRMALGTYHPFWLENDKKTIKKKYAKQMVNASETNSLIEDNASRAKREKA</sequence>
<proteinExistence type="predicted"/>
<dbReference type="EMBL" id="BK016133">
    <property type="protein sequence ID" value="DAF97473.1"/>
    <property type="molecule type" value="Genomic_DNA"/>
</dbReference>
<protein>
    <recommendedName>
        <fullName evidence="2">UvsX protein</fullName>
    </recommendedName>
</protein>
<evidence type="ECO:0008006" key="2">
    <source>
        <dbReference type="Google" id="ProtNLM"/>
    </source>
</evidence>
<organism evidence="1">
    <name type="scientific">Myoviridae sp. ctijX18</name>
    <dbReference type="NCBI Taxonomy" id="2825154"/>
    <lineage>
        <taxon>Viruses</taxon>
        <taxon>Duplodnaviria</taxon>
        <taxon>Heunggongvirae</taxon>
        <taxon>Uroviricota</taxon>
        <taxon>Caudoviricetes</taxon>
    </lineage>
</organism>
<accession>A0A8S5USJ3</accession>
<name>A0A8S5USJ3_9CAUD</name>
<reference evidence="1" key="1">
    <citation type="journal article" date="2021" name="Proc. Natl. Acad. Sci. U.S.A.">
        <title>A Catalog of Tens of Thousands of Viruses from Human Metagenomes Reveals Hidden Associations with Chronic Diseases.</title>
        <authorList>
            <person name="Tisza M.J."/>
            <person name="Buck C.B."/>
        </authorList>
    </citation>
    <scope>NUCLEOTIDE SEQUENCE</scope>
    <source>
        <strain evidence="1">CtijX18</strain>
    </source>
</reference>
<evidence type="ECO:0000313" key="1">
    <source>
        <dbReference type="EMBL" id="DAF97473.1"/>
    </source>
</evidence>